<gene>
    <name evidence="1" type="ORF">K6Y31_20930</name>
</gene>
<evidence type="ECO:0000313" key="2">
    <source>
        <dbReference type="Proteomes" id="UP001201273"/>
    </source>
</evidence>
<reference evidence="1 2" key="1">
    <citation type="journal article" date="2022" name="Environ. Microbiol. Rep.">
        <title>Eco-phylogenetic analyses reveal divergent evolution of vitamin B12 metabolism in the marine bacterial family 'Psychromonadaceae'.</title>
        <authorList>
            <person name="Jin X."/>
            <person name="Yang Y."/>
            <person name="Cao H."/>
            <person name="Gao B."/>
            <person name="Zhao Z."/>
        </authorList>
    </citation>
    <scope>NUCLEOTIDE SEQUENCE [LARGE SCALE GENOMIC DNA]</scope>
    <source>
        <strain evidence="1 2">MKS20</strain>
    </source>
</reference>
<organism evidence="1 2">
    <name type="scientific">Motilimonas cestriensis</name>
    <dbReference type="NCBI Taxonomy" id="2742685"/>
    <lineage>
        <taxon>Bacteria</taxon>
        <taxon>Pseudomonadati</taxon>
        <taxon>Pseudomonadota</taxon>
        <taxon>Gammaproteobacteria</taxon>
        <taxon>Alteromonadales</taxon>
        <taxon>Alteromonadales genera incertae sedis</taxon>
        <taxon>Motilimonas</taxon>
    </lineage>
</organism>
<dbReference type="InterPro" id="IPR021077">
    <property type="entry name" value="Phage_phi-Lf_Orf112"/>
</dbReference>
<dbReference type="Pfam" id="PF12375">
    <property type="entry name" value="DUF3653"/>
    <property type="match status" value="1"/>
</dbReference>
<evidence type="ECO:0000313" key="1">
    <source>
        <dbReference type="EMBL" id="MCE2597242.1"/>
    </source>
</evidence>
<name>A0ABS8WFW5_9GAMM</name>
<dbReference type="EMBL" id="JAIMJA010000036">
    <property type="protein sequence ID" value="MCE2597242.1"/>
    <property type="molecule type" value="Genomic_DNA"/>
</dbReference>
<dbReference type="RefSeq" id="WP_233054997.1">
    <property type="nucleotide sequence ID" value="NZ_JAIMJA010000036.1"/>
</dbReference>
<dbReference type="Proteomes" id="UP001201273">
    <property type="component" value="Unassembled WGS sequence"/>
</dbReference>
<protein>
    <recommendedName>
        <fullName evidence="3">HTH cro/C1-type domain-containing protein</fullName>
    </recommendedName>
</protein>
<comment type="caution">
    <text evidence="1">The sequence shown here is derived from an EMBL/GenBank/DDBJ whole genome shotgun (WGS) entry which is preliminary data.</text>
</comment>
<keyword evidence="2" id="KW-1185">Reference proteome</keyword>
<proteinExistence type="predicted"/>
<evidence type="ECO:0008006" key="3">
    <source>
        <dbReference type="Google" id="ProtNLM"/>
    </source>
</evidence>
<accession>A0ABS8WFW5</accession>
<sequence>MKRTKNGIFMFYECGFSLEEVSKLCNRSVTTVKKWDNGKPIPRELKLLMMLASGRKMPSLSREWEGWRFRNDRLMSPYQDALTPKRIMANEFLAQLQLKDLKGLERRTYIKILMGTR</sequence>